<protein>
    <submittedName>
        <fullName evidence="2">Uncharacterized protein</fullName>
    </submittedName>
</protein>
<keyword evidence="1" id="KW-1133">Transmembrane helix</keyword>
<dbReference type="AlphaFoldDB" id="A9AV80"/>
<dbReference type="HOGENOM" id="CLU_2246248_0_0_0"/>
<feature type="transmembrane region" description="Helical" evidence="1">
    <location>
        <begin position="21"/>
        <end position="44"/>
    </location>
</feature>
<keyword evidence="3" id="KW-1185">Reference proteome</keyword>
<accession>A9AV80</accession>
<proteinExistence type="predicted"/>
<reference evidence="2 3" key="1">
    <citation type="journal article" date="2011" name="Stand. Genomic Sci.">
        <title>Complete genome sequence of the filamentous gliding predatory bacterium Herpetosiphon aurantiacus type strain (114-95(T)).</title>
        <authorList>
            <person name="Kiss H."/>
            <person name="Nett M."/>
            <person name="Domin N."/>
            <person name="Martin K."/>
            <person name="Maresca J.A."/>
            <person name="Copeland A."/>
            <person name="Lapidus A."/>
            <person name="Lucas S."/>
            <person name="Berry K.W."/>
            <person name="Glavina Del Rio T."/>
            <person name="Dalin E."/>
            <person name="Tice H."/>
            <person name="Pitluck S."/>
            <person name="Richardson P."/>
            <person name="Bruce D."/>
            <person name="Goodwin L."/>
            <person name="Han C."/>
            <person name="Detter J.C."/>
            <person name="Schmutz J."/>
            <person name="Brettin T."/>
            <person name="Land M."/>
            <person name="Hauser L."/>
            <person name="Kyrpides N.C."/>
            <person name="Ivanova N."/>
            <person name="Goker M."/>
            <person name="Woyke T."/>
            <person name="Klenk H.P."/>
            <person name="Bryant D.A."/>
        </authorList>
    </citation>
    <scope>NUCLEOTIDE SEQUENCE [LARGE SCALE GENOMIC DNA]</scope>
    <source>
        <strain evidence="3">ATCC 23779 / DSM 785 / 114-95</strain>
    </source>
</reference>
<evidence type="ECO:0000313" key="3">
    <source>
        <dbReference type="Proteomes" id="UP000000787"/>
    </source>
</evidence>
<keyword evidence="1" id="KW-0472">Membrane</keyword>
<feature type="transmembrane region" description="Helical" evidence="1">
    <location>
        <begin position="88"/>
        <end position="110"/>
    </location>
</feature>
<dbReference type="EMBL" id="CP000875">
    <property type="protein sequence ID" value="ABX03158.1"/>
    <property type="molecule type" value="Genomic_DNA"/>
</dbReference>
<evidence type="ECO:0000256" key="1">
    <source>
        <dbReference type="SAM" id="Phobius"/>
    </source>
</evidence>
<dbReference type="STRING" id="316274.Haur_0509"/>
<sequence length="111" mass="12621">MAQPDYHVPNNPKKPKFEWRFSVILNILNTSFSIMLVVLIFGGACGVDREAICRGISWMALSGSSWLAALLLLYSLMNFTRTLAFMRWFTIGLPLIPILFVAFVYLRALFS</sequence>
<dbReference type="Proteomes" id="UP000000787">
    <property type="component" value="Chromosome"/>
</dbReference>
<organism evidence="2 3">
    <name type="scientific">Herpetosiphon aurantiacus (strain ATCC 23779 / DSM 785 / 114-95)</name>
    <dbReference type="NCBI Taxonomy" id="316274"/>
    <lineage>
        <taxon>Bacteria</taxon>
        <taxon>Bacillati</taxon>
        <taxon>Chloroflexota</taxon>
        <taxon>Chloroflexia</taxon>
        <taxon>Herpetosiphonales</taxon>
        <taxon>Herpetosiphonaceae</taxon>
        <taxon>Herpetosiphon</taxon>
    </lineage>
</organism>
<dbReference type="InParanoid" id="A9AV80"/>
<evidence type="ECO:0000313" key="2">
    <source>
        <dbReference type="EMBL" id="ABX03158.1"/>
    </source>
</evidence>
<dbReference type="BioCyc" id="HAUR316274:GHYA-514-MONOMER"/>
<feature type="transmembrane region" description="Helical" evidence="1">
    <location>
        <begin position="56"/>
        <end position="76"/>
    </location>
</feature>
<dbReference type="KEGG" id="hau:Haur_0509"/>
<keyword evidence="1" id="KW-0812">Transmembrane</keyword>
<gene>
    <name evidence="2" type="ordered locus">Haur_0509</name>
</gene>
<name>A9AV80_HERA2</name>